<name>A0A3L9DY81_9STRE</name>
<keyword evidence="3" id="KW-1185">Reference proteome</keyword>
<evidence type="ECO:0000313" key="2">
    <source>
        <dbReference type="EMBL" id="RLY03780.1"/>
    </source>
</evidence>
<dbReference type="Proteomes" id="UP000279194">
    <property type="component" value="Unassembled WGS sequence"/>
</dbReference>
<accession>A0A3L9DY81</accession>
<dbReference type="RefSeq" id="WP_121835081.1">
    <property type="nucleotide sequence ID" value="NZ_CP163513.1"/>
</dbReference>
<keyword evidence="1" id="KW-0732">Signal</keyword>
<dbReference type="AlphaFoldDB" id="A0A3L9DY81"/>
<comment type="caution">
    <text evidence="2">The sequence shown here is derived from an EMBL/GenBank/DDBJ whole genome shotgun (WGS) entry which is preliminary data.</text>
</comment>
<protein>
    <recommendedName>
        <fullName evidence="4">Lipoprotein</fullName>
    </recommendedName>
</protein>
<dbReference type="PROSITE" id="PS51257">
    <property type="entry name" value="PROKAR_LIPOPROTEIN"/>
    <property type="match status" value="1"/>
</dbReference>
<evidence type="ECO:0008006" key="4">
    <source>
        <dbReference type="Google" id="ProtNLM"/>
    </source>
</evidence>
<gene>
    <name evidence="2" type="ORF">EAF07_04410</name>
</gene>
<reference evidence="2 3" key="1">
    <citation type="submission" date="2018-10" db="EMBL/GenBank/DDBJ databases">
        <title>Streptococcus hillyeri sp. nov., isolated from equine tracheal sample.</title>
        <authorList>
            <person name="Macfadyen A.C."/>
            <person name="Waller A."/>
            <person name="Paterson G.K."/>
        </authorList>
    </citation>
    <scope>NUCLEOTIDE SEQUENCE [LARGE SCALE GENOMIC DNA]</scope>
    <source>
        <strain evidence="2 3">28462</strain>
    </source>
</reference>
<feature type="signal peptide" evidence="1">
    <location>
        <begin position="1"/>
        <end position="20"/>
    </location>
</feature>
<organism evidence="2 3">
    <name type="scientific">Streptococcus hillyeri</name>
    <dbReference type="NCBI Taxonomy" id="2282420"/>
    <lineage>
        <taxon>Bacteria</taxon>
        <taxon>Bacillati</taxon>
        <taxon>Bacillota</taxon>
        <taxon>Bacilli</taxon>
        <taxon>Lactobacillales</taxon>
        <taxon>Streptococcaceae</taxon>
        <taxon>Streptococcus</taxon>
    </lineage>
</organism>
<evidence type="ECO:0000256" key="1">
    <source>
        <dbReference type="SAM" id="SignalP"/>
    </source>
</evidence>
<feature type="chain" id="PRO_5038772397" description="Lipoprotein" evidence="1">
    <location>
        <begin position="21"/>
        <end position="347"/>
    </location>
</feature>
<dbReference type="OrthoDB" id="2219431at2"/>
<proteinExistence type="predicted"/>
<sequence>MKKIKMLLALPLALTLAACSKSPKDEFLDLIKKQQNEDKGAYEYVIKLDEASGEMASQLESFKGKSVKATASQDLKNGLIGLTVNLSDFNSELSDFDFIYSDDKAYMSVAPVAQFSAGLASDSLDGKFADLEEFSGEKMPSLAELSKENKANAELFEEVDEKNFTKNGDKVTMTLSFDELFDLTNKVVKNSQKELKDVSAEQLKTYLDLAKASIDDSSKFVMTLDEKGNGKAKIQLKTAAGVGESVSELKLTLDYKKVTYKAPKVPSKSDIVSQDELTNLMTEEMSASTEEVKMTDEEFNELYASLEAEASKATKEEIQLYIDAMAPYLTEEQAKKMQELLKKASDA</sequence>
<dbReference type="EMBL" id="RCVM01000006">
    <property type="protein sequence ID" value="RLY03780.1"/>
    <property type="molecule type" value="Genomic_DNA"/>
</dbReference>
<evidence type="ECO:0000313" key="3">
    <source>
        <dbReference type="Proteomes" id="UP000279194"/>
    </source>
</evidence>